<dbReference type="Pfam" id="PF20155">
    <property type="entry name" value="TMP_3"/>
    <property type="match status" value="1"/>
</dbReference>
<gene>
    <name evidence="4" type="ORF">CVA01_27550</name>
</gene>
<evidence type="ECO:0000313" key="5">
    <source>
        <dbReference type="Proteomes" id="UP000319986"/>
    </source>
</evidence>
<feature type="domain" description="Transglycosylase SLT" evidence="2">
    <location>
        <begin position="1441"/>
        <end position="1501"/>
    </location>
</feature>
<dbReference type="GeneID" id="82889120"/>
<dbReference type="InterPro" id="IPR013491">
    <property type="entry name" value="Tape_meas_N"/>
</dbReference>
<dbReference type="InterPro" id="IPR008258">
    <property type="entry name" value="Transglycosylase_SLT_dom_1"/>
</dbReference>
<keyword evidence="1" id="KW-1133">Transmembrane helix</keyword>
<organism evidence="4 5">
    <name type="scientific">Corynebacterium variabile</name>
    <dbReference type="NCBI Taxonomy" id="1727"/>
    <lineage>
        <taxon>Bacteria</taxon>
        <taxon>Bacillati</taxon>
        <taxon>Actinomycetota</taxon>
        <taxon>Actinomycetes</taxon>
        <taxon>Mycobacteriales</taxon>
        <taxon>Corynebacteriaceae</taxon>
        <taxon>Corynebacterium</taxon>
    </lineage>
</organism>
<name>A0A4Y4C333_9CORY</name>
<feature type="transmembrane region" description="Helical" evidence="1">
    <location>
        <begin position="506"/>
        <end position="534"/>
    </location>
</feature>
<evidence type="ECO:0000259" key="3">
    <source>
        <dbReference type="Pfam" id="PF20155"/>
    </source>
</evidence>
<evidence type="ECO:0000256" key="1">
    <source>
        <dbReference type="SAM" id="Phobius"/>
    </source>
</evidence>
<dbReference type="NCBIfam" id="TIGR02675">
    <property type="entry name" value="tape_meas_nterm"/>
    <property type="match status" value="1"/>
</dbReference>
<dbReference type="EMBL" id="BJNT01000026">
    <property type="protein sequence ID" value="GEC87441.1"/>
    <property type="molecule type" value="Genomic_DNA"/>
</dbReference>
<protein>
    <submittedName>
        <fullName evidence="4">Uncharacterized protein</fullName>
    </submittedName>
</protein>
<dbReference type="InterPro" id="IPR016024">
    <property type="entry name" value="ARM-type_fold"/>
</dbReference>
<feature type="domain" description="Tape measure protein N-terminal" evidence="3">
    <location>
        <begin position="79"/>
        <end position="253"/>
    </location>
</feature>
<dbReference type="Pfam" id="PF01464">
    <property type="entry name" value="SLT"/>
    <property type="match status" value="1"/>
</dbReference>
<reference evidence="4 5" key="1">
    <citation type="submission" date="2019-06" db="EMBL/GenBank/DDBJ databases">
        <title>Whole genome shotgun sequence of Corynebacterium variabile NBRC 15286.</title>
        <authorList>
            <person name="Hosoyama A."/>
            <person name="Uohara A."/>
            <person name="Ohji S."/>
            <person name="Ichikawa N."/>
        </authorList>
    </citation>
    <scope>NUCLEOTIDE SEQUENCE [LARGE SCALE GENOMIC DNA]</scope>
    <source>
        <strain evidence="4 5">NBRC 15286</strain>
    </source>
</reference>
<dbReference type="RefSeq" id="WP_218024591.1">
    <property type="nucleotide sequence ID" value="NZ_BJNT01000026.1"/>
</dbReference>
<dbReference type="SUPFAM" id="SSF48371">
    <property type="entry name" value="ARM repeat"/>
    <property type="match status" value="1"/>
</dbReference>
<keyword evidence="1" id="KW-0472">Membrane</keyword>
<evidence type="ECO:0000313" key="4">
    <source>
        <dbReference type="EMBL" id="GEC87441.1"/>
    </source>
</evidence>
<dbReference type="InterPro" id="IPR023346">
    <property type="entry name" value="Lysozyme-like_dom_sf"/>
</dbReference>
<dbReference type="SUPFAM" id="SSF53955">
    <property type="entry name" value="Lysozyme-like"/>
    <property type="match status" value="1"/>
</dbReference>
<sequence length="1603" mass="168438">MAAKTGNELAVGYISIIPETSKIAPGVNKAFAGVESSMTKTGTGMGSKLMSGVGKAMKGAAIGVGGAVAGTLGTALKKGFDRLNAIDQATAKLSGLGNSAEDVSAIMDDAMASVKGTAYGLGDAATVAAATVAAGVKPGQDLQRTLKLVGDAASIAGTDMSSMGSIFNKVATSNKIQGDVIAQLSDQGIPIVQLLAEEMGKTAEEVTNLASSGEIDFATFQNAMEAGMGGAALKAGDTFSGAMDNAGAALGRLGEAILKPAFTAAPGIIGGITDKIDTLTNVTKGAIEIFQTGDFDPKTWGPLGIEEDSKIIDFFFDLREEVEKFTTALNGGDIDGVMGRLGASFGTIGQAIADVMPALGQITASLGEAGMKAAIVSITGAMATLAPIIADILVPILQDLAQWMSENQGIVEKLVLAFVGMKTLNTVTGPIGKVAKEVSGLGSAFKGARAMITSGGGIMSAVKGFGGIAAKTAPGVAGLGKGVLSLGGIFKGLFSVLKLAATGFKMLGLAIAANPIGAIITAVVAVVTALVLFFTKTETGKRIWASFMDVLKNVWSWLKDVFAPIWDGLKTVVSALGDAVGACFRGIQTVWTSVLKPVLDVLWTVVSTTLGVIGTLILAPLLIAWNLLSAGISAAWNGLIKPAWDALSAAATWMWETILMPIFTQFIPMAWNNLSTVISFVWNSIIKPVWDALCIAAQWMWTNVLQPVWNAITAAWNFVGAVFQTIWASVIQPAWNALGTGIQFVWTNVIQPTWNALKAALQAVGDFFRMIWDSVIKPVWDALGDGIRWVIDNVIKPAFDTLKNALSSVKDFFSTIVDGIKGVWEKLRGYLAKPINFMITTVYNGGILKAWNTVAKFIPGLDEASELSTIPEHATGGRISGPGSGTSDDVLMWGSNGEHMMTAREVARAGGHSAIYAMRHLLDSGQSFTWDSGKVFSEDRRPNRRDNRPLQQFKDGLQAHADGGEVRPEWESQLERGHRWAASMNGRPYLTGSQWPNGGDCSGYMSAIASVIVGAEPNAGHWATPAFPASQSSSVSAGNQRWEGGLGPGMSIGMTGGPQSGGQMGHTAGTLGPVGSFGAVNVESGGSHGNVAYGGPAAGADDGQWRSGNYHLAIGADGAFESAGGPSPEQKKSILRDKVKEIFDKLLDPIKDMFAAHVGTPPPEWFNIPPKAMSSSKDKIIDWIFDKIEDLGGLLGGAYNKAKDFVGGAVSTITGIFRDRGGWLPQGTSLVTNHTGGPEAILNWEQLRKVTDLVGSVSDAVVHGRKATTLSDDDVSLIQGFARTIGLSSSDEVDPEWREKDIEPTRWDLVGAQIAGTAGNSIAKEFLGLFGLKGTNLKDPTLVDEQGRVKKTDTQATSDTVSAVAADTTAAASVDTTEAVAMTDTSTGTELKPVTIQLDPMPDLDDTATATGGDGTVKGTVQAIFADKGWTGQKWTDADWIINKESSWKIDATNPSSGAFGLFQFNPSSGTLQEYLPDRSTDPAVQGKAGARYITDRYQANPSVARQFWEANGWYDRGGIAPGVGLMAKKTIRPERVLSPRQTDAFDDLVYTQLPDLARLTADGAGGDHTTIYVDTGNEKVAAEIDRKMARRDRSRGRARRGL</sequence>
<accession>A0A4Y4C333</accession>
<dbReference type="Gene3D" id="1.10.530.10">
    <property type="match status" value="1"/>
</dbReference>
<feature type="transmembrane region" description="Helical" evidence="1">
    <location>
        <begin position="601"/>
        <end position="625"/>
    </location>
</feature>
<keyword evidence="1" id="KW-0812">Transmembrane</keyword>
<evidence type="ECO:0000259" key="2">
    <source>
        <dbReference type="Pfam" id="PF01464"/>
    </source>
</evidence>
<proteinExistence type="predicted"/>
<comment type="caution">
    <text evidence="4">The sequence shown here is derived from an EMBL/GenBank/DDBJ whole genome shotgun (WGS) entry which is preliminary data.</text>
</comment>
<dbReference type="Proteomes" id="UP000319986">
    <property type="component" value="Unassembled WGS sequence"/>
</dbReference>